<dbReference type="RefSeq" id="WP_046358476.1">
    <property type="nucleotide sequence ID" value="NZ_AUXW01000203.1"/>
</dbReference>
<reference evidence="2 3" key="1">
    <citation type="journal article" date="2015" name="BMC Genomics">
        <title>Genome mining reveals unlocked bioactive potential of marine Gram-negative bacteria.</title>
        <authorList>
            <person name="Machado H."/>
            <person name="Sonnenschein E.C."/>
            <person name="Melchiorsen J."/>
            <person name="Gram L."/>
        </authorList>
    </citation>
    <scope>NUCLEOTIDE SEQUENCE [LARGE SCALE GENOMIC DNA]</scope>
    <source>
        <strain evidence="2 3">S4054</strain>
    </source>
</reference>
<protein>
    <recommendedName>
        <fullName evidence="1">Conserved hypothetical protein CHP02391 domain-containing protein</fullName>
    </recommendedName>
</protein>
<evidence type="ECO:0000313" key="2">
    <source>
        <dbReference type="EMBL" id="KKE80963.1"/>
    </source>
</evidence>
<proteinExistence type="predicted"/>
<accession>A0A0F6A4H0</accession>
<sequence length="234" mass="26154">MTQHRSDAINRIVSELEAYEINLNHYYDVLELQSVIDNDLVGKIDTLKCFCQTFGWSNLVGFLEVLLPLQGDAIQALERVQGFVIPEIKHQLESENIDSASNPTDWYWSLIHPRIKALAKPRFDAGFRGDAVEAAFKEVNDAVKLIFVAETGRESDGAGLMNTAFSPQNPIIKLSDLETETDRNIQQGYMQIMAGAMIGIRNPKAHSNLNPDANKALHLISLASLLMCKVDERI</sequence>
<evidence type="ECO:0000259" key="1">
    <source>
        <dbReference type="Pfam" id="PF09509"/>
    </source>
</evidence>
<organism evidence="2 3">
    <name type="scientific">Pseudoalteromonas luteoviolacea S4054</name>
    <dbReference type="NCBI Taxonomy" id="1129367"/>
    <lineage>
        <taxon>Bacteria</taxon>
        <taxon>Pseudomonadati</taxon>
        <taxon>Pseudomonadota</taxon>
        <taxon>Gammaproteobacteria</taxon>
        <taxon>Alteromonadales</taxon>
        <taxon>Pseudoalteromonadaceae</taxon>
        <taxon>Pseudoalteromonas</taxon>
    </lineage>
</organism>
<dbReference type="Pfam" id="PF09509">
    <property type="entry name" value="Hypoth_Ymh"/>
    <property type="match status" value="1"/>
</dbReference>
<evidence type="ECO:0000313" key="3">
    <source>
        <dbReference type="Proteomes" id="UP000033434"/>
    </source>
</evidence>
<dbReference type="InterPro" id="IPR012654">
    <property type="entry name" value="CHP02391"/>
</dbReference>
<dbReference type="PATRIC" id="fig|1129367.4.peg.5207"/>
<dbReference type="NCBIfam" id="TIGR02391">
    <property type="entry name" value="hypoth_ymh"/>
    <property type="match status" value="1"/>
</dbReference>
<comment type="caution">
    <text evidence="2">The sequence shown here is derived from an EMBL/GenBank/DDBJ whole genome shotgun (WGS) entry which is preliminary data.</text>
</comment>
<dbReference type="EMBL" id="AUXW01000203">
    <property type="protein sequence ID" value="KKE80963.1"/>
    <property type="molecule type" value="Genomic_DNA"/>
</dbReference>
<dbReference type="Proteomes" id="UP000033434">
    <property type="component" value="Unassembled WGS sequence"/>
</dbReference>
<gene>
    <name evidence="2" type="ORF">N479_23945</name>
</gene>
<name>A0A0F6A4H0_9GAMM</name>
<dbReference type="AlphaFoldDB" id="A0A0F6A4H0"/>
<feature type="domain" description="Conserved hypothetical protein CHP02391" evidence="1">
    <location>
        <begin position="111"/>
        <end position="228"/>
    </location>
</feature>